<dbReference type="InterPro" id="IPR007969">
    <property type="entry name" value="DUF732"/>
</dbReference>
<evidence type="ECO:0000313" key="4">
    <source>
        <dbReference type="EMBL" id="EFK55463.1"/>
    </source>
</evidence>
<comment type="caution">
    <text evidence="4">The sequence shown here is derived from an EMBL/GenBank/DDBJ whole genome shotgun (WGS) entry which is preliminary data.</text>
</comment>
<evidence type="ECO:0000313" key="5">
    <source>
        <dbReference type="Proteomes" id="UP000004208"/>
    </source>
</evidence>
<accession>D7W9I3</accession>
<sequence length="157" mass="16188">MKKLLPAVLAAAGLTLAACGGTTVDSDDVTATQSAPSTTATETTTDTAKTTETSSEQSDEADPALDNEGAASEVEAPADEPMRPAEEEAYLEALREGGVNVDGNEEQLVSTARTICDGSMITRDAVAGQLVEQEQTKLDADKVAELIDASANDHICS</sequence>
<evidence type="ECO:0000256" key="1">
    <source>
        <dbReference type="SAM" id="MobiDB-lite"/>
    </source>
</evidence>
<dbReference type="eggNOG" id="ENOG50329FH">
    <property type="taxonomic scope" value="Bacteria"/>
</dbReference>
<evidence type="ECO:0000256" key="2">
    <source>
        <dbReference type="SAM" id="SignalP"/>
    </source>
</evidence>
<feature type="chain" id="PRO_5039053297" description="DUF732 domain-containing protein" evidence="2">
    <location>
        <begin position="18"/>
        <end position="157"/>
    </location>
</feature>
<dbReference type="RefSeq" id="WP_005288093.1">
    <property type="nucleotide sequence ID" value="NZ_CM000961.1"/>
</dbReference>
<reference evidence="4" key="1">
    <citation type="submission" date="2010-06" db="EMBL/GenBank/DDBJ databases">
        <authorList>
            <person name="Muzny D."/>
            <person name="Qin X."/>
            <person name="Buhay C."/>
            <person name="Dugan-Rocha S."/>
            <person name="Ding Y."/>
            <person name="Chen G."/>
            <person name="Hawes A."/>
            <person name="Holder M."/>
            <person name="Jhangiani S."/>
            <person name="Johnson A."/>
            <person name="Khan Z."/>
            <person name="Li Z."/>
            <person name="Liu W."/>
            <person name="Liu X."/>
            <person name="Perez L."/>
            <person name="Shen H."/>
            <person name="Wang Q."/>
            <person name="Watt J."/>
            <person name="Xi L."/>
            <person name="Xin Y."/>
            <person name="Zhou J."/>
            <person name="Deng J."/>
            <person name="Jiang H."/>
            <person name="Liu Y."/>
            <person name="Qu J."/>
            <person name="Song X.-Z."/>
            <person name="Zhang L."/>
            <person name="Villasana D."/>
            <person name="Johnson A."/>
            <person name="Liu J."/>
            <person name="Liyanage D."/>
            <person name="Lorensuhewa L."/>
            <person name="Robinson T."/>
            <person name="Song A."/>
            <person name="Song B.-B."/>
            <person name="Dinh H."/>
            <person name="Thornton R."/>
            <person name="Coyle M."/>
            <person name="Francisco L."/>
            <person name="Jackson L."/>
            <person name="Javaid M."/>
            <person name="Korchina V."/>
            <person name="Kovar C."/>
            <person name="Mata R."/>
            <person name="Mathew T."/>
            <person name="Ngo R."/>
            <person name="Nguyen L."/>
            <person name="Nguyen N."/>
            <person name="Okwuonu G."/>
            <person name="Ongeri F."/>
            <person name="Pham C."/>
            <person name="Simmons D."/>
            <person name="Wilczek-Boney K."/>
            <person name="Hale W."/>
            <person name="Jakkamsetti A."/>
            <person name="Pham P."/>
            <person name="Ruth R."/>
            <person name="San Lucas F."/>
            <person name="Warren J."/>
            <person name="Zhang J."/>
            <person name="Zhao Z."/>
            <person name="Zhou C."/>
            <person name="Zhu D."/>
            <person name="Lee S."/>
            <person name="Bess C."/>
            <person name="Blankenburg K."/>
            <person name="Forbes L."/>
            <person name="Fu Q."/>
            <person name="Gubbala S."/>
            <person name="Hirani K."/>
            <person name="Jayaseelan J.C."/>
            <person name="Lara F."/>
            <person name="Munidasa M."/>
            <person name="Palculict T."/>
            <person name="Patil S."/>
            <person name="Pu L.-L."/>
            <person name="Saada N."/>
            <person name="Tang L."/>
            <person name="Weissenberger G."/>
            <person name="Zhu Y."/>
            <person name="Hemphill L."/>
            <person name="Shang Y."/>
            <person name="Youmans B."/>
            <person name="Ayvaz T."/>
            <person name="Ross M."/>
            <person name="Santibanez J."/>
            <person name="Aqrawi P."/>
            <person name="Gross S."/>
            <person name="Joshi V."/>
            <person name="Fowler G."/>
            <person name="Nazareth L."/>
            <person name="Reid J."/>
            <person name="Worley K."/>
            <person name="Petrosino J."/>
            <person name="Highlander S."/>
            <person name="Gibbs R."/>
        </authorList>
    </citation>
    <scope>NUCLEOTIDE SEQUENCE [LARGE SCALE GENOMIC DNA]</scope>
    <source>
        <strain evidence="4">ATCC 33030</strain>
    </source>
</reference>
<feature type="region of interest" description="Disordered" evidence="1">
    <location>
        <begin position="20"/>
        <end position="87"/>
    </location>
</feature>
<feature type="compositionally biased region" description="Low complexity" evidence="1">
    <location>
        <begin position="30"/>
        <end position="56"/>
    </location>
</feature>
<gene>
    <name evidence="4" type="ORF">HMPREF0291_10721</name>
</gene>
<feature type="signal peptide" evidence="2">
    <location>
        <begin position="1"/>
        <end position="17"/>
    </location>
</feature>
<feature type="domain" description="DUF732" evidence="3">
    <location>
        <begin position="87"/>
        <end position="152"/>
    </location>
</feature>
<dbReference type="AlphaFoldDB" id="D7W9I3"/>
<organism evidence="4 5">
    <name type="scientific">Corynebacterium genitalium ATCC 33030</name>
    <dbReference type="NCBI Taxonomy" id="585529"/>
    <lineage>
        <taxon>Bacteria</taxon>
        <taxon>Bacillati</taxon>
        <taxon>Actinomycetota</taxon>
        <taxon>Actinomycetes</taxon>
        <taxon>Mycobacteriales</taxon>
        <taxon>Corynebacteriaceae</taxon>
        <taxon>Corynebacterium</taxon>
    </lineage>
</organism>
<dbReference type="EMBL" id="ACLJ02000001">
    <property type="protein sequence ID" value="EFK55463.1"/>
    <property type="molecule type" value="Genomic_DNA"/>
</dbReference>
<protein>
    <recommendedName>
        <fullName evidence="3">DUF732 domain-containing protein</fullName>
    </recommendedName>
</protein>
<keyword evidence="2" id="KW-0732">Signal</keyword>
<dbReference type="OrthoDB" id="4427769at2"/>
<name>D7W9I3_9CORY</name>
<dbReference type="PROSITE" id="PS51257">
    <property type="entry name" value="PROKAR_LIPOPROTEIN"/>
    <property type="match status" value="1"/>
</dbReference>
<dbReference type="Proteomes" id="UP000004208">
    <property type="component" value="Unassembled WGS sequence"/>
</dbReference>
<dbReference type="STRING" id="585529.HMPREF0291_10721"/>
<proteinExistence type="predicted"/>
<keyword evidence="5" id="KW-1185">Reference proteome</keyword>
<dbReference type="Pfam" id="PF05305">
    <property type="entry name" value="DUF732"/>
    <property type="match status" value="1"/>
</dbReference>
<evidence type="ECO:0000259" key="3">
    <source>
        <dbReference type="Pfam" id="PF05305"/>
    </source>
</evidence>
<dbReference type="HOGENOM" id="CLU_124343_0_0_11"/>